<name>S6FRJ3_LACLL</name>
<dbReference type="EMBL" id="CBLU010000005">
    <property type="protein sequence ID" value="CDG03672.1"/>
    <property type="molecule type" value="Genomic_DNA"/>
</dbReference>
<organism evidence="1 2">
    <name type="scientific">Lactococcus lactis subsp. lactis A12</name>
    <dbReference type="NCBI Taxonomy" id="1137134"/>
    <lineage>
        <taxon>Bacteria</taxon>
        <taxon>Bacillati</taxon>
        <taxon>Bacillota</taxon>
        <taxon>Bacilli</taxon>
        <taxon>Lactobacillales</taxon>
        <taxon>Streptococcaceae</taxon>
        <taxon>Lactococcus</taxon>
    </lineage>
</organism>
<dbReference type="Proteomes" id="UP000015361">
    <property type="component" value="Unassembled WGS sequence"/>
</dbReference>
<dbReference type="AlphaFoldDB" id="S6FRJ3"/>
<reference evidence="1 2" key="1">
    <citation type="journal article" date="2013" name="Appl. Environ. Microbiol.">
        <title>The Carbohydrate Metabolism Signature of Lactococcus lactis Strain A12 Reveals Its Sourdough Ecosystem Origin.</title>
        <authorList>
            <person name="Passerini D."/>
            <person name="Coddeville M."/>
            <person name="Le Bourgeois P."/>
            <person name="Loubiere P."/>
            <person name="Ritzenthaler P."/>
            <person name="Fontagne-Faucher C."/>
            <person name="Daveran-Mingot M.L."/>
            <person name="Cocaign-Bousquet M."/>
        </authorList>
    </citation>
    <scope>NUCLEOTIDE SEQUENCE [LARGE SCALE GENOMIC DNA]</scope>
    <source>
        <strain evidence="1 2">A12</strain>
    </source>
</reference>
<proteinExistence type="predicted"/>
<sequence length="62" mass="7169">MTEKNNLQKNDEKVVKKDNSRKIKIGDTTYIISSNFTPTKENKAALLKVIRHLMKNARKPDL</sequence>
<comment type="caution">
    <text evidence="1">The sequence shown here is derived from an EMBL/GenBank/DDBJ whole genome shotgun (WGS) entry which is preliminary data.</text>
</comment>
<evidence type="ECO:0000313" key="1">
    <source>
        <dbReference type="EMBL" id="CDG03672.1"/>
    </source>
</evidence>
<gene>
    <name evidence="1" type="ORF">O9U_10990</name>
</gene>
<protein>
    <submittedName>
        <fullName evidence="1">Uncharacterized protein</fullName>
    </submittedName>
</protein>
<accession>S6FRJ3</accession>
<evidence type="ECO:0000313" key="2">
    <source>
        <dbReference type="Proteomes" id="UP000015361"/>
    </source>
</evidence>
<dbReference type="RefSeq" id="WP_021721908.1">
    <property type="nucleotide sequence ID" value="NZ_CBLU010000005.1"/>
</dbReference>